<name>A0AAE0DAP4_COLKA</name>
<sequence length="100" mass="10921">MASTSLTSGPMWRGMNDSGLWSGSREASTEVCLLVAWAWAVIAENVLTRVTRLGAMPEATQELHTHGEGAVWRPTTLDRGATSRSWRERGNLSDAMAVYV</sequence>
<proteinExistence type="predicted"/>
<organism evidence="1 2">
    <name type="scientific">Colletotrichum kahawae</name>
    <name type="common">Coffee berry disease fungus</name>
    <dbReference type="NCBI Taxonomy" id="34407"/>
    <lineage>
        <taxon>Eukaryota</taxon>
        <taxon>Fungi</taxon>
        <taxon>Dikarya</taxon>
        <taxon>Ascomycota</taxon>
        <taxon>Pezizomycotina</taxon>
        <taxon>Sordariomycetes</taxon>
        <taxon>Hypocreomycetidae</taxon>
        <taxon>Glomerellales</taxon>
        <taxon>Glomerellaceae</taxon>
        <taxon>Colletotrichum</taxon>
        <taxon>Colletotrichum gloeosporioides species complex</taxon>
    </lineage>
</organism>
<dbReference type="EMBL" id="VYYT01000074">
    <property type="protein sequence ID" value="KAK2771954.1"/>
    <property type="molecule type" value="Genomic_DNA"/>
</dbReference>
<comment type="caution">
    <text evidence="1">The sequence shown here is derived from an EMBL/GenBank/DDBJ whole genome shotgun (WGS) entry which is preliminary data.</text>
</comment>
<keyword evidence="2" id="KW-1185">Reference proteome</keyword>
<evidence type="ECO:0000313" key="1">
    <source>
        <dbReference type="EMBL" id="KAK2771954.1"/>
    </source>
</evidence>
<reference evidence="1" key="1">
    <citation type="submission" date="2023-02" db="EMBL/GenBank/DDBJ databases">
        <title>Colletotrichum kahawae CIFC_Que2 genome sequencing and assembly.</title>
        <authorList>
            <person name="Baroncelli R."/>
        </authorList>
    </citation>
    <scope>NUCLEOTIDE SEQUENCE</scope>
    <source>
        <strain evidence="1">CIFC_Que2</strain>
    </source>
</reference>
<protein>
    <submittedName>
        <fullName evidence="1">Uncharacterized protein</fullName>
    </submittedName>
</protein>
<evidence type="ECO:0000313" key="2">
    <source>
        <dbReference type="Proteomes" id="UP001281614"/>
    </source>
</evidence>
<accession>A0AAE0DAP4</accession>
<gene>
    <name evidence="1" type="ORF">CKAH01_14165</name>
</gene>
<dbReference type="AlphaFoldDB" id="A0AAE0DAP4"/>
<dbReference type="Proteomes" id="UP001281614">
    <property type="component" value="Unassembled WGS sequence"/>
</dbReference>